<protein>
    <submittedName>
        <fullName evidence="1">Uncharacterized protein</fullName>
    </submittedName>
</protein>
<dbReference type="AlphaFoldDB" id="A0A6I1MS00"/>
<comment type="caution">
    <text evidence="1">The sequence shown here is derived from an EMBL/GenBank/DDBJ whole genome shotgun (WGS) entry which is preliminary data.</text>
</comment>
<dbReference type="Proteomes" id="UP000430345">
    <property type="component" value="Unassembled WGS sequence"/>
</dbReference>
<evidence type="ECO:0000313" key="2">
    <source>
        <dbReference type="Proteomes" id="UP000430345"/>
    </source>
</evidence>
<evidence type="ECO:0000313" key="1">
    <source>
        <dbReference type="EMBL" id="MPQ45238.1"/>
    </source>
</evidence>
<keyword evidence="2" id="KW-1185">Reference proteome</keyword>
<gene>
    <name evidence="1" type="ORF">GBZ86_16095</name>
</gene>
<dbReference type="EMBL" id="WHJC01000526">
    <property type="protein sequence ID" value="MPQ45238.1"/>
    <property type="molecule type" value="Genomic_DNA"/>
</dbReference>
<proteinExistence type="predicted"/>
<sequence length="83" mass="10104">MKIQEIFNNLLESGVVINYGDENITFSMVTYLKEEDENTLIIELDYEEKYLVDKEKFKENHSKENINFYDWQNVRDFDKLLEK</sequence>
<organism evidence="1 2">
    <name type="scientific">Clostridium tarantellae</name>
    <dbReference type="NCBI Taxonomy" id="39493"/>
    <lineage>
        <taxon>Bacteria</taxon>
        <taxon>Bacillati</taxon>
        <taxon>Bacillota</taxon>
        <taxon>Clostridia</taxon>
        <taxon>Eubacteriales</taxon>
        <taxon>Clostridiaceae</taxon>
        <taxon>Clostridium</taxon>
    </lineage>
</organism>
<dbReference type="RefSeq" id="WP_152892349.1">
    <property type="nucleotide sequence ID" value="NZ_WHJC01000526.1"/>
</dbReference>
<name>A0A6I1MS00_9CLOT</name>
<reference evidence="1 2" key="1">
    <citation type="submission" date="2019-10" db="EMBL/GenBank/DDBJ databases">
        <title>The Genome Sequence of Clostridium tarantellae Isolated from Fish Brain.</title>
        <authorList>
            <person name="Bano L."/>
            <person name="Kiel M."/>
            <person name="Sales G."/>
            <person name="Doxey A.C."/>
            <person name="Mansfield M.J."/>
            <person name="Schiavone M."/>
            <person name="Rossetto O."/>
            <person name="Pirazzini M."/>
            <person name="Dobrindt U."/>
            <person name="Montecucco C."/>
        </authorList>
    </citation>
    <scope>NUCLEOTIDE SEQUENCE [LARGE SCALE GENOMIC DNA]</scope>
    <source>
        <strain evidence="1 2">DSM 3997</strain>
    </source>
</reference>
<accession>A0A6I1MS00</accession>
<dbReference type="OrthoDB" id="1925836at2"/>